<comment type="subunit">
    <text evidence="2 11">Homodimer.</text>
</comment>
<dbReference type="InterPro" id="IPR033247">
    <property type="entry name" value="Transketolase_fam"/>
</dbReference>
<proteinExistence type="inferred from homology"/>
<evidence type="ECO:0000259" key="12">
    <source>
        <dbReference type="SMART" id="SM00861"/>
    </source>
</evidence>
<dbReference type="CDD" id="cd07033">
    <property type="entry name" value="TPP_PYR_DXS_TK_like"/>
    <property type="match status" value="1"/>
</dbReference>
<comment type="similarity">
    <text evidence="1 11">Belongs to the transketolase family.</text>
</comment>
<comment type="cofactor">
    <cofactor evidence="11">
        <name>Mg(2+)</name>
        <dbReference type="ChEBI" id="CHEBI:18420"/>
    </cofactor>
    <cofactor evidence="11">
        <name>Ca(2+)</name>
        <dbReference type="ChEBI" id="CHEBI:29108"/>
    </cofactor>
    <cofactor evidence="11">
        <name>Mn(2+)</name>
        <dbReference type="ChEBI" id="CHEBI:29035"/>
    </cofactor>
    <cofactor evidence="11">
        <name>Co(2+)</name>
        <dbReference type="ChEBI" id="CHEBI:48828"/>
    </cofactor>
    <text evidence="11">Binds 1 Mg(2+) ion per subunit. Can also utilize other divalent metal cations, such as Ca(2+), Mn(2+) and Co(2+).</text>
</comment>
<comment type="function">
    <text evidence="11">Catalyzes the transfer of a two-carbon ketol group from a ketose donor to an aldose acceptor, via a covalent intermediate with the cofactor thiamine pyrophosphate.</text>
</comment>
<dbReference type="SUPFAM" id="SSF52922">
    <property type="entry name" value="TK C-terminal domain-like"/>
    <property type="match status" value="1"/>
</dbReference>
<evidence type="ECO:0000313" key="14">
    <source>
        <dbReference type="Proteomes" id="UP001626593"/>
    </source>
</evidence>
<dbReference type="Gene3D" id="3.40.50.970">
    <property type="match status" value="2"/>
</dbReference>
<dbReference type="PANTHER" id="PTHR43522">
    <property type="entry name" value="TRANSKETOLASE"/>
    <property type="match status" value="1"/>
</dbReference>
<evidence type="ECO:0000256" key="5">
    <source>
        <dbReference type="ARBA" id="ARBA00022723"/>
    </source>
</evidence>
<keyword evidence="6 11" id="KW-0106">Calcium</keyword>
<dbReference type="PROSITE" id="PS00801">
    <property type="entry name" value="TRANSKETOLASE_1"/>
    <property type="match status" value="1"/>
</dbReference>
<dbReference type="InterPro" id="IPR055152">
    <property type="entry name" value="Transketolase-like_C_2"/>
</dbReference>
<dbReference type="Pfam" id="PF02779">
    <property type="entry name" value="Transket_pyr"/>
    <property type="match status" value="1"/>
</dbReference>
<evidence type="ECO:0000256" key="8">
    <source>
        <dbReference type="ARBA" id="ARBA00023052"/>
    </source>
</evidence>
<evidence type="ECO:0000256" key="6">
    <source>
        <dbReference type="ARBA" id="ARBA00022837"/>
    </source>
</evidence>
<feature type="domain" description="Transketolase-like pyrimidine-binding" evidence="12">
    <location>
        <begin position="368"/>
        <end position="538"/>
    </location>
</feature>
<accession>A0ABZ1AS29</accession>
<dbReference type="Gene3D" id="3.40.50.920">
    <property type="match status" value="1"/>
</dbReference>
<dbReference type="SUPFAM" id="SSF52518">
    <property type="entry name" value="Thiamin diphosphate-binding fold (THDP-binding)"/>
    <property type="match status" value="2"/>
</dbReference>
<dbReference type="EMBL" id="CP141259">
    <property type="protein sequence ID" value="WRL47366.1"/>
    <property type="molecule type" value="Genomic_DNA"/>
</dbReference>
<evidence type="ECO:0000256" key="10">
    <source>
        <dbReference type="NCBIfam" id="TIGR00232"/>
    </source>
</evidence>
<comment type="catalytic activity">
    <reaction evidence="9 11">
        <text>D-sedoheptulose 7-phosphate + D-glyceraldehyde 3-phosphate = aldehydo-D-ribose 5-phosphate + D-xylulose 5-phosphate</text>
        <dbReference type="Rhea" id="RHEA:10508"/>
        <dbReference type="ChEBI" id="CHEBI:57483"/>
        <dbReference type="ChEBI" id="CHEBI:57737"/>
        <dbReference type="ChEBI" id="CHEBI:58273"/>
        <dbReference type="ChEBI" id="CHEBI:59776"/>
        <dbReference type="EC" id="2.2.1.1"/>
    </reaction>
</comment>
<dbReference type="CDD" id="cd02012">
    <property type="entry name" value="TPP_TK"/>
    <property type="match status" value="1"/>
</dbReference>
<keyword evidence="7 11" id="KW-0460">Magnesium</keyword>
<evidence type="ECO:0000256" key="4">
    <source>
        <dbReference type="ARBA" id="ARBA00022679"/>
    </source>
</evidence>
<dbReference type="InterPro" id="IPR005474">
    <property type="entry name" value="Transketolase_N"/>
</dbReference>
<evidence type="ECO:0000256" key="11">
    <source>
        <dbReference type="RuleBase" id="RU004996"/>
    </source>
</evidence>
<keyword evidence="5 11" id="KW-0479">Metal-binding</keyword>
<keyword evidence="8 11" id="KW-0786">Thiamine pyrophosphate</keyword>
<dbReference type="InterPro" id="IPR005475">
    <property type="entry name" value="Transketolase-like_Pyr-bd"/>
</dbReference>
<evidence type="ECO:0000256" key="1">
    <source>
        <dbReference type="ARBA" id="ARBA00007131"/>
    </source>
</evidence>
<evidence type="ECO:0000256" key="3">
    <source>
        <dbReference type="ARBA" id="ARBA00013152"/>
    </source>
</evidence>
<reference evidence="13 14" key="1">
    <citation type="submission" date="2023-12" db="EMBL/GenBank/DDBJ databases">
        <title>A. evansii MAY27, complete genome.</title>
        <authorList>
            <person name="Wang Y."/>
        </authorList>
    </citation>
    <scope>NUCLEOTIDE SEQUENCE [LARGE SCALE GENOMIC DNA]</scope>
    <source>
        <strain evidence="13 14">MAY27</strain>
    </source>
</reference>
<organism evidence="13 14">
    <name type="scientific">Aromatoleum evansii</name>
    <name type="common">Azoarcus evansii</name>
    <dbReference type="NCBI Taxonomy" id="59406"/>
    <lineage>
        <taxon>Bacteria</taxon>
        <taxon>Pseudomonadati</taxon>
        <taxon>Pseudomonadota</taxon>
        <taxon>Betaproteobacteria</taxon>
        <taxon>Rhodocyclales</taxon>
        <taxon>Rhodocyclaceae</taxon>
        <taxon>Aromatoleum</taxon>
    </lineage>
</organism>
<keyword evidence="4 11" id="KW-0808">Transferase</keyword>
<keyword evidence="14" id="KW-1185">Reference proteome</keyword>
<dbReference type="PROSITE" id="PS00802">
    <property type="entry name" value="TRANSKETOLASE_2"/>
    <property type="match status" value="1"/>
</dbReference>
<dbReference type="Pfam" id="PF22613">
    <property type="entry name" value="Transketolase_C_1"/>
    <property type="match status" value="1"/>
</dbReference>
<name>A0ABZ1AS29_AROEV</name>
<evidence type="ECO:0000256" key="2">
    <source>
        <dbReference type="ARBA" id="ARBA00011738"/>
    </source>
</evidence>
<sequence>MQAARNENPRNVRPPVFNPVTGAIRALAMDAVQQANSGHPGAPLGMAEIAEVLWRHHLRHNPANPKWADRDRFVLSNGHGSMLIYALLHLTGYDLPIEELKRFRQLHSKTPGHPEYGYTPGVETTTGPLGQGITNAVGMALAEKMLAAEFNRPGHAIVDHHTYVFLGDGCLMEGISHEACSLAGTLGLGKLIAFYDDNNISIDGHVEGWFTDDTPKRFEAYGWQVIADVQGHDAAEIDAAIRAAQANTTQPTLICCKTVIGAGAPNKQGSHDVHGAPLGAAEIAATREHIGWTHAPFEIPAEVYAAWNVRDKGAALEAGWDQRFAAYAQAFPAEAAQFKRRMAGELPADWSAHVDAVIAKVVDKAETIATRKASQNSIEAFAPKLPELVGGSADLAGSNLTLWSGARGVTREAGGNYIYYGVREFGMAAIANGISLHGGLIPYTATFLMFSEYARNALRMAALMKVRQLFVFTHDSIGLGEDGPTHQPVEQTATLRLIPNMDVWRPCDTTESAVAWAHAIERKDGPSSLLFSRQNLPFQARSAEQIAAIRRGGYVLSEAVGGAPRAVIIATGSEVALAVAAQKSLAEAGIAVRVVSMPSTNVFDRQERAYQVEVLPAGVPRVAVEAGVTDGWRKYVGLEGAVIGLDRFGESAPAGELFKYFGITADAVAEAVKQIVK</sequence>
<protein>
    <recommendedName>
        <fullName evidence="3 10">Transketolase</fullName>
        <ecNumber evidence="3 10">2.2.1.1</ecNumber>
    </recommendedName>
</protein>
<dbReference type="EC" id="2.2.1.1" evidence="3 10"/>
<gene>
    <name evidence="13" type="primary">tkt</name>
    <name evidence="13" type="ORF">U5817_04725</name>
</gene>
<dbReference type="RefSeq" id="WP_407279884.1">
    <property type="nucleotide sequence ID" value="NZ_CP141259.1"/>
</dbReference>
<evidence type="ECO:0000256" key="7">
    <source>
        <dbReference type="ARBA" id="ARBA00022842"/>
    </source>
</evidence>
<dbReference type="InterPro" id="IPR029061">
    <property type="entry name" value="THDP-binding"/>
</dbReference>
<dbReference type="PANTHER" id="PTHR43522:SF2">
    <property type="entry name" value="TRANSKETOLASE 1-RELATED"/>
    <property type="match status" value="1"/>
</dbReference>
<evidence type="ECO:0000256" key="9">
    <source>
        <dbReference type="ARBA" id="ARBA00049473"/>
    </source>
</evidence>
<dbReference type="InterPro" id="IPR020826">
    <property type="entry name" value="Transketolase_BS"/>
</dbReference>
<dbReference type="InterPro" id="IPR005478">
    <property type="entry name" value="Transketolase_bac-like"/>
</dbReference>
<dbReference type="SMART" id="SM00861">
    <property type="entry name" value="Transket_pyr"/>
    <property type="match status" value="1"/>
</dbReference>
<dbReference type="Proteomes" id="UP001626593">
    <property type="component" value="Chromosome"/>
</dbReference>
<dbReference type="Pfam" id="PF00456">
    <property type="entry name" value="Transketolase_N"/>
    <property type="match status" value="1"/>
</dbReference>
<evidence type="ECO:0000313" key="13">
    <source>
        <dbReference type="EMBL" id="WRL47366.1"/>
    </source>
</evidence>
<dbReference type="InterPro" id="IPR049557">
    <property type="entry name" value="Transketolase_CS"/>
</dbReference>
<dbReference type="InterPro" id="IPR009014">
    <property type="entry name" value="Transketo_C/PFOR_II"/>
</dbReference>
<dbReference type="NCBIfam" id="TIGR00232">
    <property type="entry name" value="tktlase_bact"/>
    <property type="match status" value="1"/>
</dbReference>
<comment type="cofactor">
    <cofactor evidence="11">
        <name>thiamine diphosphate</name>
        <dbReference type="ChEBI" id="CHEBI:58937"/>
    </cofactor>
    <text evidence="11">Binds 1 thiamine pyrophosphate per subunit.</text>
</comment>
<dbReference type="GO" id="GO:0004802">
    <property type="term" value="F:transketolase activity"/>
    <property type="evidence" value="ECO:0007669"/>
    <property type="project" value="UniProtKB-EC"/>
</dbReference>